<gene>
    <name evidence="3" type="ORF">F2Q70_00020014</name>
</gene>
<dbReference type="EMBL" id="QGKY02001925">
    <property type="protein sequence ID" value="KAF2546654.1"/>
    <property type="molecule type" value="Genomic_DNA"/>
</dbReference>
<evidence type="ECO:0000313" key="3">
    <source>
        <dbReference type="EMBL" id="KAF2546654.1"/>
    </source>
</evidence>
<feature type="coiled-coil region" evidence="1">
    <location>
        <begin position="21"/>
        <end position="55"/>
    </location>
</feature>
<dbReference type="AlphaFoldDB" id="A0A8S9GP75"/>
<feature type="domain" description="Factor of DNA methylation 1-5/IDN2" evidence="2">
    <location>
        <begin position="87"/>
        <end position="237"/>
    </location>
</feature>
<dbReference type="InterPro" id="IPR045177">
    <property type="entry name" value="FDM1-5/IDN2"/>
</dbReference>
<dbReference type="GO" id="GO:0080188">
    <property type="term" value="P:gene silencing by siRNA-directed DNA methylation"/>
    <property type="evidence" value="ECO:0007669"/>
    <property type="project" value="InterPro"/>
</dbReference>
<proteinExistence type="predicted"/>
<dbReference type="InterPro" id="IPR005379">
    <property type="entry name" value="FDM1-5/IDN2_XH"/>
</dbReference>
<evidence type="ECO:0000256" key="1">
    <source>
        <dbReference type="SAM" id="Coils"/>
    </source>
</evidence>
<comment type="caution">
    <text evidence="3">The sequence shown here is derived from an EMBL/GenBank/DDBJ whole genome shotgun (WGS) entry which is preliminary data.</text>
</comment>
<accession>A0A8S9GP75</accession>
<keyword evidence="1" id="KW-0175">Coiled coil</keyword>
<dbReference type="PANTHER" id="PTHR21596">
    <property type="entry name" value="RIBONUCLEASE P SUBUNIT P38"/>
    <property type="match status" value="1"/>
</dbReference>
<name>A0A8S9GP75_BRACR</name>
<dbReference type="PANTHER" id="PTHR21596:SF3">
    <property type="entry name" value="FACTOR OF DNA METHYLATION 1-RELATED"/>
    <property type="match status" value="1"/>
</dbReference>
<protein>
    <recommendedName>
        <fullName evidence="2">Factor of DNA methylation 1-5/IDN2 domain-containing protein</fullName>
    </recommendedName>
</protein>
<dbReference type="Pfam" id="PF03469">
    <property type="entry name" value="XH"/>
    <property type="match status" value="1"/>
</dbReference>
<evidence type="ECO:0000259" key="2">
    <source>
        <dbReference type="Pfam" id="PF03469"/>
    </source>
</evidence>
<reference evidence="3" key="1">
    <citation type="submission" date="2019-12" db="EMBL/GenBank/DDBJ databases">
        <title>Genome sequencing and annotation of Brassica cretica.</title>
        <authorList>
            <person name="Studholme D.J."/>
            <person name="Sarris P.F."/>
        </authorList>
    </citation>
    <scope>NUCLEOTIDE SEQUENCE</scope>
    <source>
        <strain evidence="3">PFS-102/07</strain>
        <tissue evidence="3">Leaf</tissue>
    </source>
</reference>
<organism evidence="3">
    <name type="scientific">Brassica cretica</name>
    <name type="common">Mustard</name>
    <dbReference type="NCBI Taxonomy" id="69181"/>
    <lineage>
        <taxon>Eukaryota</taxon>
        <taxon>Viridiplantae</taxon>
        <taxon>Streptophyta</taxon>
        <taxon>Embryophyta</taxon>
        <taxon>Tracheophyta</taxon>
        <taxon>Spermatophyta</taxon>
        <taxon>Magnoliopsida</taxon>
        <taxon>eudicotyledons</taxon>
        <taxon>Gunneridae</taxon>
        <taxon>Pentapetalae</taxon>
        <taxon>rosids</taxon>
        <taxon>malvids</taxon>
        <taxon>Brassicales</taxon>
        <taxon>Brassicaceae</taxon>
        <taxon>Brassiceae</taxon>
        <taxon>Brassica</taxon>
    </lineage>
</organism>
<sequence length="239" mass="27200">MEIQELKGKLQVMKHLGDDDDEAVKQKMKEMNDELEDKKSELEGLEQMNSALMTKERQSNDEIQAARKKLIAGLTGLLGAETDIGVKRMGELDEKPFLNVCKKRFSEDEATVEAATLCSTWQENLKDSSWQPFKREGTGDKAKACSLSHCLLPLSELNMLEKPEVVDEDDEQLKKLKGEWGEEVHNAVKTALEEMNEYNASGRYTTSELWNFKVGRKATLKEVINFISNDIKTVKRKRT</sequence>